<gene>
    <name evidence="2" type="ORF">BaRGS_00008568</name>
</gene>
<reference evidence="2 3" key="1">
    <citation type="journal article" date="2023" name="Sci. Data">
        <title>Genome assembly of the Korean intertidal mud-creeper Batillaria attramentaria.</title>
        <authorList>
            <person name="Patra A.K."/>
            <person name="Ho P.T."/>
            <person name="Jun S."/>
            <person name="Lee S.J."/>
            <person name="Kim Y."/>
            <person name="Won Y.J."/>
        </authorList>
    </citation>
    <scope>NUCLEOTIDE SEQUENCE [LARGE SCALE GENOMIC DNA]</scope>
    <source>
        <strain evidence="2">Wonlab-2016</strain>
    </source>
</reference>
<protein>
    <submittedName>
        <fullName evidence="2">Uncharacterized protein</fullName>
    </submittedName>
</protein>
<dbReference type="EMBL" id="JACVVK020000039">
    <property type="protein sequence ID" value="KAK7500021.1"/>
    <property type="molecule type" value="Genomic_DNA"/>
</dbReference>
<organism evidence="2 3">
    <name type="scientific">Batillaria attramentaria</name>
    <dbReference type="NCBI Taxonomy" id="370345"/>
    <lineage>
        <taxon>Eukaryota</taxon>
        <taxon>Metazoa</taxon>
        <taxon>Spiralia</taxon>
        <taxon>Lophotrochozoa</taxon>
        <taxon>Mollusca</taxon>
        <taxon>Gastropoda</taxon>
        <taxon>Caenogastropoda</taxon>
        <taxon>Sorbeoconcha</taxon>
        <taxon>Cerithioidea</taxon>
        <taxon>Batillariidae</taxon>
        <taxon>Batillaria</taxon>
    </lineage>
</organism>
<accession>A0ABD0LKF0</accession>
<evidence type="ECO:0000313" key="2">
    <source>
        <dbReference type="EMBL" id="KAK7500021.1"/>
    </source>
</evidence>
<feature type="region of interest" description="Disordered" evidence="1">
    <location>
        <begin position="1"/>
        <end position="20"/>
    </location>
</feature>
<dbReference type="Proteomes" id="UP001519460">
    <property type="component" value="Unassembled WGS sequence"/>
</dbReference>
<name>A0ABD0LKF0_9CAEN</name>
<evidence type="ECO:0000256" key="1">
    <source>
        <dbReference type="SAM" id="MobiDB-lite"/>
    </source>
</evidence>
<keyword evidence="3" id="KW-1185">Reference proteome</keyword>
<proteinExistence type="predicted"/>
<sequence length="173" mass="18964">MRCTFTKAAAQTKSPRHRGWSPCTGNCISPAARLTGTLAIWGDQPFWDMGRKDVGSEAESVEAFSGVQETLLKDDHSKNVAGHTYPRKKTLSAAPSENEDDSLDGHGTAADTTTVELRQAQKAAFYVLLWSLRLKLSYRHYEGVGQALRHIRITSTMCPLGLTDSFGYSAINT</sequence>
<comment type="caution">
    <text evidence="2">The sequence shown here is derived from an EMBL/GenBank/DDBJ whole genome shotgun (WGS) entry which is preliminary data.</text>
</comment>
<dbReference type="AlphaFoldDB" id="A0ABD0LKF0"/>
<evidence type="ECO:0000313" key="3">
    <source>
        <dbReference type="Proteomes" id="UP001519460"/>
    </source>
</evidence>
<feature type="region of interest" description="Disordered" evidence="1">
    <location>
        <begin position="74"/>
        <end position="107"/>
    </location>
</feature>